<gene>
    <name evidence="2" type="ORF">G647_09129</name>
</gene>
<dbReference type="GeneID" id="19987622"/>
<evidence type="ECO:0000313" key="3">
    <source>
        <dbReference type="Proteomes" id="UP000030678"/>
    </source>
</evidence>
<sequence>MSMSSNTIYDPSGDVLLVLSKKDDSAPATNPPDKVNKVSQDDEDEELGVDDPQPTQPDASNPQTSQPFKEYECRVSSRHLALASPVFRAMLDGGFQEAVELSCRPLTRVP</sequence>
<protein>
    <recommendedName>
        <fullName evidence="4">BTB domain-containing protein</fullName>
    </recommendedName>
</protein>
<organism evidence="2 3">
    <name type="scientific">Cladophialophora carrionii CBS 160.54</name>
    <dbReference type="NCBI Taxonomy" id="1279043"/>
    <lineage>
        <taxon>Eukaryota</taxon>
        <taxon>Fungi</taxon>
        <taxon>Dikarya</taxon>
        <taxon>Ascomycota</taxon>
        <taxon>Pezizomycotina</taxon>
        <taxon>Eurotiomycetes</taxon>
        <taxon>Chaetothyriomycetidae</taxon>
        <taxon>Chaetothyriales</taxon>
        <taxon>Herpotrichiellaceae</taxon>
        <taxon>Cladophialophora</taxon>
    </lineage>
</organism>
<dbReference type="HOGENOM" id="CLU_2170791_0_0_1"/>
<proteinExistence type="predicted"/>
<feature type="compositionally biased region" description="Polar residues" evidence="1">
    <location>
        <begin position="56"/>
        <end position="67"/>
    </location>
</feature>
<dbReference type="OrthoDB" id="4137589at2759"/>
<evidence type="ECO:0008006" key="4">
    <source>
        <dbReference type="Google" id="ProtNLM"/>
    </source>
</evidence>
<feature type="region of interest" description="Disordered" evidence="1">
    <location>
        <begin position="19"/>
        <end position="71"/>
    </location>
</feature>
<dbReference type="VEuPathDB" id="FungiDB:G647_09129"/>
<evidence type="ECO:0000313" key="2">
    <source>
        <dbReference type="EMBL" id="ETI19297.1"/>
    </source>
</evidence>
<dbReference type="AlphaFoldDB" id="V9CZY7"/>
<reference evidence="2 3" key="1">
    <citation type="submission" date="2013-03" db="EMBL/GenBank/DDBJ databases">
        <title>The Genome Sequence of Cladophialophora carrionii CBS 160.54.</title>
        <authorList>
            <consortium name="The Broad Institute Genomics Platform"/>
            <person name="Cuomo C."/>
            <person name="de Hoog S."/>
            <person name="Gorbushina A."/>
            <person name="Walker B."/>
            <person name="Young S.K."/>
            <person name="Zeng Q."/>
            <person name="Gargeya S."/>
            <person name="Fitzgerald M."/>
            <person name="Haas B."/>
            <person name="Abouelleil A."/>
            <person name="Allen A.W."/>
            <person name="Alvarado L."/>
            <person name="Arachchi H.M."/>
            <person name="Berlin A.M."/>
            <person name="Chapman S.B."/>
            <person name="Gainer-Dewar J."/>
            <person name="Goldberg J."/>
            <person name="Griggs A."/>
            <person name="Gujja S."/>
            <person name="Hansen M."/>
            <person name="Howarth C."/>
            <person name="Imamovic A."/>
            <person name="Ireland A."/>
            <person name="Larimer J."/>
            <person name="McCowan C."/>
            <person name="Murphy C."/>
            <person name="Pearson M."/>
            <person name="Poon T.W."/>
            <person name="Priest M."/>
            <person name="Roberts A."/>
            <person name="Saif S."/>
            <person name="Shea T."/>
            <person name="Sisk P."/>
            <person name="Sykes S."/>
            <person name="Wortman J."/>
            <person name="Nusbaum C."/>
            <person name="Birren B."/>
        </authorList>
    </citation>
    <scope>NUCLEOTIDE SEQUENCE [LARGE SCALE GENOMIC DNA]</scope>
    <source>
        <strain evidence="2 3">CBS 160.54</strain>
    </source>
</reference>
<dbReference type="Proteomes" id="UP000030678">
    <property type="component" value="Unassembled WGS sequence"/>
</dbReference>
<name>V9CZY7_9EURO</name>
<dbReference type="RefSeq" id="XP_008731656.1">
    <property type="nucleotide sequence ID" value="XM_008733434.1"/>
</dbReference>
<evidence type="ECO:0000256" key="1">
    <source>
        <dbReference type="SAM" id="MobiDB-lite"/>
    </source>
</evidence>
<accession>V9CZY7</accession>
<dbReference type="EMBL" id="KB822710">
    <property type="protein sequence ID" value="ETI19297.1"/>
    <property type="molecule type" value="Genomic_DNA"/>
</dbReference>